<evidence type="ECO:0000313" key="1">
    <source>
        <dbReference type="EMBL" id="ONI38990.1"/>
    </source>
</evidence>
<protein>
    <submittedName>
        <fullName evidence="1">Uncharacterized protein</fullName>
    </submittedName>
</protein>
<organism evidence="1 2">
    <name type="scientific">Candidatus Epulonipiscium fishelsonii</name>
    <dbReference type="NCBI Taxonomy" id="77094"/>
    <lineage>
        <taxon>Bacteria</taxon>
        <taxon>Bacillati</taxon>
        <taxon>Bacillota</taxon>
        <taxon>Clostridia</taxon>
        <taxon>Lachnospirales</taxon>
        <taxon>Lachnospiraceae</taxon>
        <taxon>Candidatus Epulonipiscium</taxon>
    </lineage>
</organism>
<proteinExistence type="predicted"/>
<dbReference type="Proteomes" id="UP000188605">
    <property type="component" value="Unassembled WGS sequence"/>
</dbReference>
<sequence>MYFLLLTIIMMAFTSLGLPSALLGAAWPTMYKTLNVPISYMGIITTIIATTTVLASLRSDYLTKKYGSNLTIVCAMTITAGSLWGFSLSHSFLITCLYAIPLGLGTGITYVGINNYVALYYEAHHMRWLHLSWGFGASIGPYIMMVSLNHLDSWNNGYKIVSGIQIAVAFCVFLSLPIWKKRPRLQKITILKVRDMLRIRGVINMLFILFFLCSIEYTIKSWTSTYIIGRYGINIDLSSGHSSAMYIGITIRRFTLNFLSKKSMGYKNLVRSSILIMFVGIVLINFKVWCILGFIIIGLGLAPILPAIIHYTPNNFGKEYSGAIIGLEIASTYVGGIFAPAIFGIMLEHFKIEIYPIYLLVLTFLMLLACEKFNYIQKKYSKYSS</sequence>
<name>A0ACC8XA19_9FIRM</name>
<gene>
    <name evidence="1" type="ORF">AN396_09545</name>
</gene>
<accession>A0ACC8XA19</accession>
<comment type="caution">
    <text evidence="1">The sequence shown here is derived from an EMBL/GenBank/DDBJ whole genome shotgun (WGS) entry which is preliminary data.</text>
</comment>
<keyword evidence="2" id="KW-1185">Reference proteome</keyword>
<reference evidence="1" key="1">
    <citation type="submission" date="2016-08" db="EMBL/GenBank/DDBJ databases">
        <authorList>
            <person name="Ngugi D.K."/>
            <person name="Miyake S."/>
            <person name="Stingl U."/>
        </authorList>
    </citation>
    <scope>NUCLEOTIDE SEQUENCE</scope>
    <source>
        <strain evidence="1">SCG-B11WGA-EpuloA1</strain>
    </source>
</reference>
<evidence type="ECO:0000313" key="2">
    <source>
        <dbReference type="Proteomes" id="UP000188605"/>
    </source>
</evidence>
<dbReference type="EMBL" id="LJDB01000074">
    <property type="protein sequence ID" value="ONI38990.1"/>
    <property type="molecule type" value="Genomic_DNA"/>
</dbReference>